<keyword evidence="2" id="KW-0245">EGF-like domain</keyword>
<dbReference type="Pfam" id="PF00008">
    <property type="entry name" value="EGF"/>
    <property type="match status" value="1"/>
</dbReference>
<proteinExistence type="predicted"/>
<keyword evidence="4" id="KW-0472">Membrane</keyword>
<feature type="region of interest" description="Disordered" evidence="3">
    <location>
        <begin position="17"/>
        <end position="93"/>
    </location>
</feature>
<feature type="compositionally biased region" description="Acidic residues" evidence="3">
    <location>
        <begin position="34"/>
        <end position="44"/>
    </location>
</feature>
<keyword evidence="4" id="KW-0812">Transmembrane</keyword>
<gene>
    <name evidence="7" type="ORF">MEDL_41750</name>
</gene>
<dbReference type="InterPro" id="IPR000998">
    <property type="entry name" value="MAM_dom"/>
</dbReference>
<protein>
    <submittedName>
        <fullName evidence="7">Uncharacterized protein</fullName>
    </submittedName>
</protein>
<feature type="transmembrane region" description="Helical" evidence="4">
    <location>
        <begin position="114"/>
        <end position="136"/>
    </location>
</feature>
<dbReference type="PROSITE" id="PS50026">
    <property type="entry name" value="EGF_3"/>
    <property type="match status" value="3"/>
</dbReference>
<dbReference type="InterPro" id="IPR000742">
    <property type="entry name" value="EGF"/>
</dbReference>
<dbReference type="PROSITE" id="PS00022">
    <property type="entry name" value="EGF_1"/>
    <property type="match status" value="2"/>
</dbReference>
<dbReference type="Gene3D" id="2.60.120.200">
    <property type="match status" value="1"/>
</dbReference>
<keyword evidence="4" id="KW-1133">Transmembrane helix</keyword>
<dbReference type="SMART" id="SM00181">
    <property type="entry name" value="EGF"/>
    <property type="match status" value="4"/>
</dbReference>
<evidence type="ECO:0000313" key="7">
    <source>
        <dbReference type="EMBL" id="CAG2228836.1"/>
    </source>
</evidence>
<evidence type="ECO:0000256" key="3">
    <source>
        <dbReference type="SAM" id="MobiDB-lite"/>
    </source>
</evidence>
<dbReference type="Gene3D" id="2.10.25.10">
    <property type="entry name" value="Laminin"/>
    <property type="match status" value="4"/>
</dbReference>
<evidence type="ECO:0000256" key="4">
    <source>
        <dbReference type="SAM" id="Phobius"/>
    </source>
</evidence>
<keyword evidence="8" id="KW-1185">Reference proteome</keyword>
<evidence type="ECO:0000259" key="5">
    <source>
        <dbReference type="PROSITE" id="PS50026"/>
    </source>
</evidence>
<feature type="disulfide bond" evidence="2">
    <location>
        <begin position="184"/>
        <end position="201"/>
    </location>
</feature>
<dbReference type="AlphaFoldDB" id="A0A8S3T5X8"/>
<dbReference type="GO" id="GO:0016020">
    <property type="term" value="C:membrane"/>
    <property type="evidence" value="ECO:0007669"/>
    <property type="project" value="InterPro"/>
</dbReference>
<name>A0A8S3T5X8_MYTED</name>
<evidence type="ECO:0000313" key="8">
    <source>
        <dbReference type="Proteomes" id="UP000683360"/>
    </source>
</evidence>
<feature type="disulfide bond" evidence="2">
    <location>
        <begin position="203"/>
        <end position="212"/>
    </location>
</feature>
<comment type="caution">
    <text evidence="2">Lacks conserved residue(s) required for the propagation of feature annotation.</text>
</comment>
<dbReference type="EMBL" id="CAJPWZ010002007">
    <property type="protein sequence ID" value="CAG2228836.1"/>
    <property type="molecule type" value="Genomic_DNA"/>
</dbReference>
<feature type="domain" description="EGF-like" evidence="5">
    <location>
        <begin position="249"/>
        <end position="285"/>
    </location>
</feature>
<comment type="caution">
    <text evidence="7">The sequence shown here is derived from an EMBL/GenBank/DDBJ whole genome shotgun (WGS) entry which is preliminary data.</text>
</comment>
<dbReference type="PANTHER" id="PTHR24033">
    <property type="entry name" value="EGF-LIKE DOMAIN-CONTAINING PROTEIN"/>
    <property type="match status" value="1"/>
</dbReference>
<feature type="domain" description="EGF-like" evidence="5">
    <location>
        <begin position="139"/>
        <end position="172"/>
    </location>
</feature>
<dbReference type="PANTHER" id="PTHR24033:SF151">
    <property type="entry name" value="NOTCH 2"/>
    <property type="match status" value="1"/>
</dbReference>
<dbReference type="OrthoDB" id="6152810at2759"/>
<feature type="domain" description="EGF-like" evidence="5">
    <location>
        <begin position="175"/>
        <end position="213"/>
    </location>
</feature>
<organism evidence="7 8">
    <name type="scientific">Mytilus edulis</name>
    <name type="common">Blue mussel</name>
    <dbReference type="NCBI Taxonomy" id="6550"/>
    <lineage>
        <taxon>Eukaryota</taxon>
        <taxon>Metazoa</taxon>
        <taxon>Spiralia</taxon>
        <taxon>Lophotrochozoa</taxon>
        <taxon>Mollusca</taxon>
        <taxon>Bivalvia</taxon>
        <taxon>Autobranchia</taxon>
        <taxon>Pteriomorphia</taxon>
        <taxon>Mytilida</taxon>
        <taxon>Mytiloidea</taxon>
        <taxon>Mytilidae</taxon>
        <taxon>Mytilinae</taxon>
        <taxon>Mytilus</taxon>
    </lineage>
</organism>
<evidence type="ECO:0000259" key="6">
    <source>
        <dbReference type="PROSITE" id="PS50060"/>
    </source>
</evidence>
<dbReference type="CDD" id="cd00054">
    <property type="entry name" value="EGF_CA"/>
    <property type="match status" value="1"/>
</dbReference>
<feature type="compositionally biased region" description="Basic and acidic residues" evidence="3">
    <location>
        <begin position="55"/>
        <end position="72"/>
    </location>
</feature>
<sequence length="384" mass="42446">MAVNLKDIRLKVKFTKKKPDYENTTIGPPRTVDTSDENQQEYEEVDVKATTTNEKLNHPNHNEYLDWDDRQKVKSNADTNKKSDKTETKKHEDDVKLPKVIHENTDKTVLKWKIISIISIILWIGMASALIAITTLSDKDIRCENSKCENSGTCYAKDGITRCACPNGFTGSLCSITPCSGVDCLNNATCIYNTTYPMYTCRCPAGFSGASCDVTPCSSFPWLNNGTCSIKDSTYTCSCKAETSGNQCQITPCSSSPCKNNGSCSFHGPAYNCTCKSGSTGLNCEVLKCELGGLKCDFEIEDDPNCFLQQDIFDDIDWTRNSGKTPSTKTGPCSAYQGSFYYYLEASPVAVNATARLRSKELNIGEKFDYNLKYSIVNAPAKHE</sequence>
<dbReference type="PROSITE" id="PS50060">
    <property type="entry name" value="MAM_2"/>
    <property type="match status" value="1"/>
</dbReference>
<keyword evidence="1 2" id="KW-1015">Disulfide bond</keyword>
<feature type="compositionally biased region" description="Basic and acidic residues" evidence="3">
    <location>
        <begin position="79"/>
        <end position="93"/>
    </location>
</feature>
<evidence type="ECO:0000256" key="2">
    <source>
        <dbReference type="PROSITE-ProRule" id="PRU00076"/>
    </source>
</evidence>
<dbReference type="SUPFAM" id="SSF57196">
    <property type="entry name" value="EGF/Laminin"/>
    <property type="match status" value="4"/>
</dbReference>
<accession>A0A8S3T5X8</accession>
<dbReference type="InterPro" id="IPR013320">
    <property type="entry name" value="ConA-like_dom_sf"/>
</dbReference>
<feature type="domain" description="MAM" evidence="6">
    <location>
        <begin position="294"/>
        <end position="362"/>
    </location>
</feature>
<feature type="disulfide bond" evidence="2">
    <location>
        <begin position="275"/>
        <end position="284"/>
    </location>
</feature>
<dbReference type="SUPFAM" id="SSF49899">
    <property type="entry name" value="Concanavalin A-like lectins/glucanases"/>
    <property type="match status" value="1"/>
</dbReference>
<dbReference type="InterPro" id="IPR051830">
    <property type="entry name" value="NOTCH_homolog"/>
</dbReference>
<evidence type="ECO:0000256" key="1">
    <source>
        <dbReference type="ARBA" id="ARBA00023157"/>
    </source>
</evidence>
<reference evidence="7" key="1">
    <citation type="submission" date="2021-03" db="EMBL/GenBank/DDBJ databases">
        <authorList>
            <person name="Bekaert M."/>
        </authorList>
    </citation>
    <scope>NUCLEOTIDE SEQUENCE</scope>
</reference>
<dbReference type="PROSITE" id="PS01186">
    <property type="entry name" value="EGF_2"/>
    <property type="match status" value="1"/>
</dbReference>
<dbReference type="Proteomes" id="UP000683360">
    <property type="component" value="Unassembled WGS sequence"/>
</dbReference>